<comment type="caution">
    <text evidence="1">The sequence shown here is derived from an EMBL/GenBank/DDBJ whole genome shotgun (WGS) entry which is preliminary data.</text>
</comment>
<accession>A0A0V0S935</accession>
<dbReference type="AlphaFoldDB" id="A0A0V0S935"/>
<keyword evidence="2" id="KW-1185">Reference proteome</keyword>
<dbReference type="Proteomes" id="UP000054630">
    <property type="component" value="Unassembled WGS sequence"/>
</dbReference>
<name>A0A0V0S935_9BILA</name>
<reference evidence="1 2" key="1">
    <citation type="submission" date="2015-01" db="EMBL/GenBank/DDBJ databases">
        <title>Evolution of Trichinella species and genotypes.</title>
        <authorList>
            <person name="Korhonen P.K."/>
            <person name="Edoardo P."/>
            <person name="Giuseppe L.R."/>
            <person name="Gasser R.B."/>
        </authorList>
    </citation>
    <scope>NUCLEOTIDE SEQUENCE [LARGE SCALE GENOMIC DNA]</scope>
    <source>
        <strain evidence="1">ISS37</strain>
    </source>
</reference>
<organism evidence="1 2">
    <name type="scientific">Trichinella nelsoni</name>
    <dbReference type="NCBI Taxonomy" id="6336"/>
    <lineage>
        <taxon>Eukaryota</taxon>
        <taxon>Metazoa</taxon>
        <taxon>Ecdysozoa</taxon>
        <taxon>Nematoda</taxon>
        <taxon>Enoplea</taxon>
        <taxon>Dorylaimia</taxon>
        <taxon>Trichinellida</taxon>
        <taxon>Trichinellidae</taxon>
        <taxon>Trichinella</taxon>
    </lineage>
</organism>
<evidence type="ECO:0000313" key="1">
    <source>
        <dbReference type="EMBL" id="KRX23186.1"/>
    </source>
</evidence>
<sequence length="123" mass="14272">MHFPVCVRGVIIAALIFFPFSVESSKSKAQKLLSRYKRQNLEVARYNRICCNPLYNAIYPYRTYLFPYTAGSYELGPFLTRPLLGSTGQIYECPLAYLLHRNTGFMQSMFNHVEIARLHEPQI</sequence>
<dbReference type="EMBL" id="JYDL01000026">
    <property type="protein sequence ID" value="KRX23186.1"/>
    <property type="molecule type" value="Genomic_DNA"/>
</dbReference>
<protein>
    <submittedName>
        <fullName evidence="1">Uncharacterized protein</fullName>
    </submittedName>
</protein>
<proteinExistence type="predicted"/>
<dbReference type="OrthoDB" id="5912262at2759"/>
<evidence type="ECO:0000313" key="2">
    <source>
        <dbReference type="Proteomes" id="UP000054630"/>
    </source>
</evidence>
<gene>
    <name evidence="1" type="ORF">T07_1287</name>
</gene>